<keyword evidence="6" id="KW-0788">Thiol protease</keyword>
<feature type="compositionally biased region" description="Basic and acidic residues" evidence="8">
    <location>
        <begin position="22"/>
        <end position="32"/>
    </location>
</feature>
<keyword evidence="3" id="KW-0645">Protease</keyword>
<evidence type="ECO:0000256" key="5">
    <source>
        <dbReference type="ARBA" id="ARBA00022801"/>
    </source>
</evidence>
<feature type="compositionally biased region" description="Low complexity" evidence="8">
    <location>
        <begin position="68"/>
        <end position="78"/>
    </location>
</feature>
<dbReference type="PANTHER" id="PTHR24006">
    <property type="entry name" value="UBIQUITIN CARBOXYL-TERMINAL HYDROLASE"/>
    <property type="match status" value="1"/>
</dbReference>
<dbReference type="GO" id="GO:0005634">
    <property type="term" value="C:nucleus"/>
    <property type="evidence" value="ECO:0007669"/>
    <property type="project" value="TreeGrafter"/>
</dbReference>
<organism evidence="10 11">
    <name type="scientific">Hanseniaspora valbyensis NRRL Y-1626</name>
    <dbReference type="NCBI Taxonomy" id="766949"/>
    <lineage>
        <taxon>Eukaryota</taxon>
        <taxon>Fungi</taxon>
        <taxon>Dikarya</taxon>
        <taxon>Ascomycota</taxon>
        <taxon>Saccharomycotina</taxon>
        <taxon>Saccharomycetes</taxon>
        <taxon>Saccharomycodales</taxon>
        <taxon>Saccharomycodaceae</taxon>
        <taxon>Hanseniaspora</taxon>
    </lineage>
</organism>
<comment type="caution">
    <text evidence="10">The sequence shown here is derived from an EMBL/GenBank/DDBJ whole genome shotgun (WGS) entry which is preliminary data.</text>
</comment>
<dbReference type="SUPFAM" id="SSF54001">
    <property type="entry name" value="Cysteine proteinases"/>
    <property type="match status" value="1"/>
</dbReference>
<keyword evidence="4" id="KW-0833">Ubl conjugation pathway</keyword>
<dbReference type="InterPro" id="IPR028889">
    <property type="entry name" value="USP"/>
</dbReference>
<evidence type="ECO:0000256" key="6">
    <source>
        <dbReference type="ARBA" id="ARBA00022807"/>
    </source>
</evidence>
<dbReference type="InterPro" id="IPR001394">
    <property type="entry name" value="Peptidase_C19_UCH"/>
</dbReference>
<evidence type="ECO:0000256" key="3">
    <source>
        <dbReference type="ARBA" id="ARBA00022670"/>
    </source>
</evidence>
<evidence type="ECO:0000313" key="11">
    <source>
        <dbReference type="Proteomes" id="UP000092321"/>
    </source>
</evidence>
<dbReference type="PANTHER" id="PTHR24006:SF687">
    <property type="entry name" value="UBIQUITIN CARBOXYL-TERMINAL HYDROLASE 10"/>
    <property type="match status" value="1"/>
</dbReference>
<dbReference type="Pfam" id="PF00443">
    <property type="entry name" value="UCH"/>
    <property type="match status" value="1"/>
</dbReference>
<dbReference type="EC" id="3.4.19.12" evidence="2"/>
<evidence type="ECO:0000256" key="8">
    <source>
        <dbReference type="SAM" id="MobiDB-lite"/>
    </source>
</evidence>
<feature type="coiled-coil region" evidence="7">
    <location>
        <begin position="179"/>
        <end position="270"/>
    </location>
</feature>
<evidence type="ECO:0000256" key="1">
    <source>
        <dbReference type="ARBA" id="ARBA00000707"/>
    </source>
</evidence>
<dbReference type="GO" id="GO:0006508">
    <property type="term" value="P:proteolysis"/>
    <property type="evidence" value="ECO:0007669"/>
    <property type="project" value="UniProtKB-KW"/>
</dbReference>
<dbReference type="InterPro" id="IPR050164">
    <property type="entry name" value="Peptidase_C19"/>
</dbReference>
<sequence length="586" mass="66601">MSSTLPGTIQDNHSSNPYGNNARRESITEHKNQNRQFDISKKPSYQSTHYKPSNTNSGYKPFNKMGTPMMPNQGMPYQQQPPPQQQSGYVSTNQFGYNYVHPQHGYNGQFSQAPVGNQPYYPPQNSFVPPVQSPQPVPIEMAVPLNWKSKIDIKKLKPMGMKFPILIGCGSSELTTRIVINSKEKIDDLQHLLKEIDNRKLIKTSDELNTKTNDLKNKHTNLTKQLEDSSSKLLEMEKKLAELEKEELKLEELLKEEEDSLLQKKEAQAIKEKEVNDTKTWADFAIEKKKNNDGKPISTVLDTSKTGKENASNEVVSGPSANKENIQDKKIKVVSKQTSTGNKTDPKVKHANTSSNPVLSSSSEQPNESINAPLNSLSDNGNFIADEDFGSSVSDFLLNYMIKKPKKYTFVEEKLKVFNPPQLANGTNICFMNSILQTLLSIPDLINLLYGLSRFKDFEFENLPVSYYLWHFLAQSFEFSNKYKGLNNQPVLGEEGNKTLDASVLFDQINSLKHFTSLQKGRQEDAEEFLTQVLDSLHEEYIECIEKMSYDSIQTYIKENAQLEQDILTYLSNFINKKDCKWINDS</sequence>
<evidence type="ECO:0000256" key="2">
    <source>
        <dbReference type="ARBA" id="ARBA00012759"/>
    </source>
</evidence>
<evidence type="ECO:0000256" key="4">
    <source>
        <dbReference type="ARBA" id="ARBA00022786"/>
    </source>
</evidence>
<evidence type="ECO:0000256" key="7">
    <source>
        <dbReference type="SAM" id="Coils"/>
    </source>
</evidence>
<name>A0A1B7T8F6_9ASCO</name>
<dbReference type="Gene3D" id="3.90.70.10">
    <property type="entry name" value="Cysteine proteinases"/>
    <property type="match status" value="1"/>
</dbReference>
<dbReference type="GO" id="GO:0004843">
    <property type="term" value="F:cysteine-type deubiquitinase activity"/>
    <property type="evidence" value="ECO:0007669"/>
    <property type="project" value="UniProtKB-EC"/>
</dbReference>
<feature type="compositionally biased region" description="Low complexity" evidence="8">
    <location>
        <begin position="354"/>
        <end position="363"/>
    </location>
</feature>
<reference evidence="11" key="1">
    <citation type="journal article" date="2016" name="Proc. Natl. Acad. Sci. U.S.A.">
        <title>Comparative genomics of biotechnologically important yeasts.</title>
        <authorList>
            <person name="Riley R."/>
            <person name="Haridas S."/>
            <person name="Wolfe K.H."/>
            <person name="Lopes M.R."/>
            <person name="Hittinger C.T."/>
            <person name="Goeker M."/>
            <person name="Salamov A.A."/>
            <person name="Wisecaver J.H."/>
            <person name="Long T.M."/>
            <person name="Calvey C.H."/>
            <person name="Aerts A.L."/>
            <person name="Barry K.W."/>
            <person name="Choi C."/>
            <person name="Clum A."/>
            <person name="Coughlan A.Y."/>
            <person name="Deshpande S."/>
            <person name="Douglass A.P."/>
            <person name="Hanson S.J."/>
            <person name="Klenk H.-P."/>
            <person name="LaButti K.M."/>
            <person name="Lapidus A."/>
            <person name="Lindquist E.A."/>
            <person name="Lipzen A.M."/>
            <person name="Meier-Kolthoff J.P."/>
            <person name="Ohm R.A."/>
            <person name="Otillar R.P."/>
            <person name="Pangilinan J.L."/>
            <person name="Peng Y."/>
            <person name="Rokas A."/>
            <person name="Rosa C.A."/>
            <person name="Scheuner C."/>
            <person name="Sibirny A.A."/>
            <person name="Slot J.C."/>
            <person name="Stielow J.B."/>
            <person name="Sun H."/>
            <person name="Kurtzman C.P."/>
            <person name="Blackwell M."/>
            <person name="Grigoriev I.V."/>
            <person name="Jeffries T.W."/>
        </authorList>
    </citation>
    <scope>NUCLEOTIDE SEQUENCE [LARGE SCALE GENOMIC DNA]</scope>
    <source>
        <strain evidence="11">NRRL Y-1626</strain>
    </source>
</reference>
<dbReference type="OrthoDB" id="3972139at2759"/>
<evidence type="ECO:0000313" key="10">
    <source>
        <dbReference type="EMBL" id="OBA25003.1"/>
    </source>
</evidence>
<keyword evidence="11" id="KW-1185">Reference proteome</keyword>
<feature type="non-terminal residue" evidence="10">
    <location>
        <position position="586"/>
    </location>
</feature>
<feature type="region of interest" description="Disordered" evidence="8">
    <location>
        <begin position="292"/>
        <end position="373"/>
    </location>
</feature>
<feature type="compositionally biased region" description="Polar residues" evidence="8">
    <location>
        <begin position="1"/>
        <end position="19"/>
    </location>
</feature>
<feature type="domain" description="USP" evidence="9">
    <location>
        <begin position="421"/>
        <end position="586"/>
    </location>
</feature>
<keyword evidence="7" id="KW-0175">Coiled coil</keyword>
<dbReference type="GO" id="GO:0016579">
    <property type="term" value="P:protein deubiquitination"/>
    <property type="evidence" value="ECO:0007669"/>
    <property type="project" value="InterPro"/>
</dbReference>
<dbReference type="EMBL" id="LXPE01000295">
    <property type="protein sequence ID" value="OBA25003.1"/>
    <property type="molecule type" value="Genomic_DNA"/>
</dbReference>
<feature type="compositionally biased region" description="Polar residues" evidence="8">
    <location>
        <begin position="43"/>
        <end position="58"/>
    </location>
</feature>
<evidence type="ECO:0000259" key="9">
    <source>
        <dbReference type="PROSITE" id="PS50235"/>
    </source>
</evidence>
<comment type="catalytic activity">
    <reaction evidence="1">
        <text>Thiol-dependent hydrolysis of ester, thioester, amide, peptide and isopeptide bonds formed by the C-terminal Gly of ubiquitin (a 76-residue protein attached to proteins as an intracellular targeting signal).</text>
        <dbReference type="EC" id="3.4.19.12"/>
    </reaction>
</comment>
<accession>A0A1B7T8F6</accession>
<dbReference type="Proteomes" id="UP000092321">
    <property type="component" value="Unassembled WGS sequence"/>
</dbReference>
<dbReference type="PROSITE" id="PS50235">
    <property type="entry name" value="USP_3"/>
    <property type="match status" value="1"/>
</dbReference>
<dbReference type="AlphaFoldDB" id="A0A1B7T8F6"/>
<proteinExistence type="predicted"/>
<feature type="compositionally biased region" description="Polar residues" evidence="8">
    <location>
        <begin position="300"/>
        <end position="324"/>
    </location>
</feature>
<feature type="region of interest" description="Disordered" evidence="8">
    <location>
        <begin position="1"/>
        <end position="87"/>
    </location>
</feature>
<keyword evidence="5" id="KW-0378">Hydrolase</keyword>
<feature type="compositionally biased region" description="Polar residues" evidence="8">
    <location>
        <begin position="364"/>
        <end position="373"/>
    </location>
</feature>
<dbReference type="InterPro" id="IPR038765">
    <property type="entry name" value="Papain-like_cys_pep_sf"/>
</dbReference>
<dbReference type="GO" id="GO:0005829">
    <property type="term" value="C:cytosol"/>
    <property type="evidence" value="ECO:0007669"/>
    <property type="project" value="TreeGrafter"/>
</dbReference>
<gene>
    <name evidence="10" type="ORF">HANVADRAFT_91210</name>
</gene>
<protein>
    <recommendedName>
        <fullName evidence="2">ubiquitinyl hydrolase 1</fullName>
        <ecNumber evidence="2">3.4.19.12</ecNumber>
    </recommendedName>
</protein>